<keyword evidence="2 5" id="KW-0812">Transmembrane</keyword>
<proteinExistence type="predicted"/>
<evidence type="ECO:0000256" key="5">
    <source>
        <dbReference type="SAM" id="Phobius"/>
    </source>
</evidence>
<evidence type="ECO:0000256" key="1">
    <source>
        <dbReference type="ARBA" id="ARBA00004141"/>
    </source>
</evidence>
<accession>K1UE99</accession>
<evidence type="ECO:0000256" key="3">
    <source>
        <dbReference type="ARBA" id="ARBA00022989"/>
    </source>
</evidence>
<dbReference type="SUPFAM" id="SSF161098">
    <property type="entry name" value="MetI-like"/>
    <property type="match status" value="1"/>
</dbReference>
<evidence type="ECO:0000256" key="4">
    <source>
        <dbReference type="ARBA" id="ARBA00023136"/>
    </source>
</evidence>
<evidence type="ECO:0000256" key="2">
    <source>
        <dbReference type="ARBA" id="ARBA00022692"/>
    </source>
</evidence>
<gene>
    <name evidence="6" type="ORF">LEA_08077</name>
</gene>
<evidence type="ECO:0000313" key="6">
    <source>
        <dbReference type="EMBL" id="EKC69846.1"/>
    </source>
</evidence>
<dbReference type="EMBL" id="AJWY01005354">
    <property type="protein sequence ID" value="EKC69846.1"/>
    <property type="molecule type" value="Genomic_DNA"/>
</dbReference>
<reference evidence="6" key="1">
    <citation type="journal article" date="2013" name="Environ. Microbiol.">
        <title>Microbiota from the distal guts of lean and obese adolescents exhibit partial functional redundancy besides clear differences in community structure.</title>
        <authorList>
            <person name="Ferrer M."/>
            <person name="Ruiz A."/>
            <person name="Lanza F."/>
            <person name="Haange S.B."/>
            <person name="Oberbach A."/>
            <person name="Till H."/>
            <person name="Bargiela R."/>
            <person name="Campoy C."/>
            <person name="Segura M.T."/>
            <person name="Richter M."/>
            <person name="von Bergen M."/>
            <person name="Seifert J."/>
            <person name="Suarez A."/>
        </authorList>
    </citation>
    <scope>NUCLEOTIDE SEQUENCE</scope>
</reference>
<comment type="subcellular location">
    <subcellularLocation>
        <location evidence="1">Membrane</location>
        <topology evidence="1">Multi-pass membrane protein</topology>
    </subcellularLocation>
</comment>
<comment type="caution">
    <text evidence="6">The sequence shown here is derived from an EMBL/GenBank/DDBJ whole genome shotgun (WGS) entry which is preliminary data.</text>
</comment>
<keyword evidence="3 5" id="KW-1133">Transmembrane helix</keyword>
<feature type="transmembrane region" description="Helical" evidence="5">
    <location>
        <begin position="21"/>
        <end position="42"/>
    </location>
</feature>
<organism evidence="6">
    <name type="scientific">human gut metagenome</name>
    <dbReference type="NCBI Taxonomy" id="408170"/>
    <lineage>
        <taxon>unclassified sequences</taxon>
        <taxon>metagenomes</taxon>
        <taxon>organismal metagenomes</taxon>
    </lineage>
</organism>
<dbReference type="InterPro" id="IPR035906">
    <property type="entry name" value="MetI-like_sf"/>
</dbReference>
<feature type="non-terminal residue" evidence="6">
    <location>
        <position position="71"/>
    </location>
</feature>
<name>K1UE99_9ZZZZ</name>
<keyword evidence="4 5" id="KW-0472">Membrane</keyword>
<sequence>MQSNSNRGRNCCTATQRETRAAWLFLLPSLTGVVLFVLLPFAETVRRSLFDTMGTAWVGLSNYRSVIQNGA</sequence>
<dbReference type="AlphaFoldDB" id="K1UE99"/>
<dbReference type="GO" id="GO:0016020">
    <property type="term" value="C:membrane"/>
    <property type="evidence" value="ECO:0007669"/>
    <property type="project" value="UniProtKB-SubCell"/>
</dbReference>
<protein>
    <submittedName>
        <fullName evidence="6">ABC transporter, permease protein</fullName>
    </submittedName>
</protein>
<dbReference type="Gene3D" id="1.10.3720.10">
    <property type="entry name" value="MetI-like"/>
    <property type="match status" value="1"/>
</dbReference>